<evidence type="ECO:0000256" key="1">
    <source>
        <dbReference type="SAM" id="Phobius"/>
    </source>
</evidence>
<dbReference type="Proteomes" id="UP001501153">
    <property type="component" value="Unassembled WGS sequence"/>
</dbReference>
<feature type="transmembrane region" description="Helical" evidence="1">
    <location>
        <begin position="12"/>
        <end position="32"/>
    </location>
</feature>
<name>A0ABP8IT96_9BACT</name>
<accession>A0ABP8IT96</accession>
<sequence>MNTTQLSYAKMLRAIPMAAAAAALLNGVLYLIGYQFGLLSDSVRVPGQNEPIGLVPVVMASIMPMLLAGGALALLNRFTRRPLAIFTTLCLVLLVLSFANPFVAIPNIPLSMGLWLNLMHVVVVLSLLYFAGQTQQAVVPALS</sequence>
<feature type="transmembrane region" description="Helical" evidence="1">
    <location>
        <begin position="114"/>
        <end position="132"/>
    </location>
</feature>
<reference evidence="3" key="1">
    <citation type="journal article" date="2019" name="Int. J. Syst. Evol. Microbiol.">
        <title>The Global Catalogue of Microorganisms (GCM) 10K type strain sequencing project: providing services to taxonomists for standard genome sequencing and annotation.</title>
        <authorList>
            <consortium name="The Broad Institute Genomics Platform"/>
            <consortium name="The Broad Institute Genome Sequencing Center for Infectious Disease"/>
            <person name="Wu L."/>
            <person name="Ma J."/>
        </authorList>
    </citation>
    <scope>NUCLEOTIDE SEQUENCE [LARGE SCALE GENOMIC DNA]</scope>
    <source>
        <strain evidence="3">JCM 17923</strain>
    </source>
</reference>
<feature type="transmembrane region" description="Helical" evidence="1">
    <location>
        <begin position="82"/>
        <end position="102"/>
    </location>
</feature>
<evidence type="ECO:0000313" key="2">
    <source>
        <dbReference type="EMBL" id="GAA4371055.1"/>
    </source>
</evidence>
<keyword evidence="3" id="KW-1185">Reference proteome</keyword>
<dbReference type="EMBL" id="BAABGZ010000082">
    <property type="protein sequence ID" value="GAA4371055.1"/>
    <property type="molecule type" value="Genomic_DNA"/>
</dbReference>
<proteinExistence type="predicted"/>
<keyword evidence="1" id="KW-1133">Transmembrane helix</keyword>
<protein>
    <submittedName>
        <fullName evidence="2">Uncharacterized protein</fullName>
    </submittedName>
</protein>
<dbReference type="Pfam" id="PF19545">
    <property type="entry name" value="DUF6069"/>
    <property type="match status" value="1"/>
</dbReference>
<dbReference type="InterPro" id="IPR045713">
    <property type="entry name" value="DUF6069"/>
</dbReference>
<gene>
    <name evidence="2" type="ORF">GCM10023185_46170</name>
</gene>
<keyword evidence="1" id="KW-0812">Transmembrane</keyword>
<evidence type="ECO:0000313" key="3">
    <source>
        <dbReference type="Proteomes" id="UP001501153"/>
    </source>
</evidence>
<dbReference type="RefSeq" id="WP_345238535.1">
    <property type="nucleotide sequence ID" value="NZ_BAABGZ010000082.1"/>
</dbReference>
<feature type="transmembrane region" description="Helical" evidence="1">
    <location>
        <begin position="52"/>
        <end position="75"/>
    </location>
</feature>
<comment type="caution">
    <text evidence="2">The sequence shown here is derived from an EMBL/GenBank/DDBJ whole genome shotgun (WGS) entry which is preliminary data.</text>
</comment>
<organism evidence="2 3">
    <name type="scientific">Hymenobacter saemangeumensis</name>
    <dbReference type="NCBI Taxonomy" id="1084522"/>
    <lineage>
        <taxon>Bacteria</taxon>
        <taxon>Pseudomonadati</taxon>
        <taxon>Bacteroidota</taxon>
        <taxon>Cytophagia</taxon>
        <taxon>Cytophagales</taxon>
        <taxon>Hymenobacteraceae</taxon>
        <taxon>Hymenobacter</taxon>
    </lineage>
</organism>
<keyword evidence="1" id="KW-0472">Membrane</keyword>